<name>A0A1I8AUC8_9BILA</name>
<evidence type="ECO:0000313" key="3">
    <source>
        <dbReference type="WBParaSite" id="L893_g8986.t1"/>
    </source>
</evidence>
<sequence>MFLLGLFDMVTLTLNCIITGYLTIKGATFCCYPTFIYFCGAAIIGFWSGTCLTSVILGINRALDLWFPNVTRTLFAGARAYLWYLPPILYTIFMATEGKVFLFAKRGYTWYTSPYEDIEELAYRKYEYHSGLHTFNNFSVMVLTSLIYVILVVSVWYKCRNVSTQKITRIQKQLIYQSYAICFFIIVADGIYVYAQYYSAPPFLVTIGHWCWVSCHASAVVIYVTCNETVKSGVIQLLGFDKIKVSFSTRTSQVMESTQWVTQSARTNEPI</sequence>
<dbReference type="Pfam" id="PF10321">
    <property type="entry name" value="7TM_GPCR_Srt"/>
    <property type="match status" value="1"/>
</dbReference>
<accession>A0A1I8AUC8</accession>
<dbReference type="PANTHER" id="PTHR23021:SF11">
    <property type="entry name" value="SERPENTINE RECEPTOR, CLASS T"/>
    <property type="match status" value="1"/>
</dbReference>
<feature type="transmembrane region" description="Helical" evidence="1">
    <location>
        <begin position="178"/>
        <end position="195"/>
    </location>
</feature>
<feature type="transmembrane region" description="Helical" evidence="1">
    <location>
        <begin position="36"/>
        <end position="59"/>
    </location>
</feature>
<keyword evidence="1" id="KW-0812">Transmembrane</keyword>
<keyword evidence="1" id="KW-0472">Membrane</keyword>
<feature type="transmembrane region" description="Helical" evidence="1">
    <location>
        <begin position="6"/>
        <end position="24"/>
    </location>
</feature>
<reference evidence="3" key="1">
    <citation type="submission" date="2016-11" db="UniProtKB">
        <authorList>
            <consortium name="WormBaseParasite"/>
        </authorList>
    </citation>
    <scope>IDENTIFICATION</scope>
</reference>
<proteinExistence type="predicted"/>
<protein>
    <submittedName>
        <fullName evidence="3">Serpentine Receptor, class T</fullName>
    </submittedName>
</protein>
<evidence type="ECO:0000256" key="1">
    <source>
        <dbReference type="SAM" id="Phobius"/>
    </source>
</evidence>
<feature type="transmembrane region" description="Helical" evidence="1">
    <location>
        <begin position="138"/>
        <end position="157"/>
    </location>
</feature>
<keyword evidence="2" id="KW-1185">Reference proteome</keyword>
<dbReference type="WBParaSite" id="L893_g8986.t1">
    <property type="protein sequence ID" value="L893_g8986.t1"/>
    <property type="gene ID" value="L893_g8986"/>
</dbReference>
<feature type="transmembrane region" description="Helical" evidence="1">
    <location>
        <begin position="207"/>
        <end position="226"/>
    </location>
</feature>
<evidence type="ECO:0000313" key="2">
    <source>
        <dbReference type="Proteomes" id="UP000095287"/>
    </source>
</evidence>
<organism evidence="2 3">
    <name type="scientific">Steinernema glaseri</name>
    <dbReference type="NCBI Taxonomy" id="37863"/>
    <lineage>
        <taxon>Eukaryota</taxon>
        <taxon>Metazoa</taxon>
        <taxon>Ecdysozoa</taxon>
        <taxon>Nematoda</taxon>
        <taxon>Chromadorea</taxon>
        <taxon>Rhabditida</taxon>
        <taxon>Tylenchina</taxon>
        <taxon>Panagrolaimomorpha</taxon>
        <taxon>Strongyloidoidea</taxon>
        <taxon>Steinernematidae</taxon>
        <taxon>Steinernema</taxon>
    </lineage>
</organism>
<dbReference type="AlphaFoldDB" id="A0A1I8AUC8"/>
<keyword evidence="1" id="KW-1133">Transmembrane helix</keyword>
<dbReference type="SUPFAM" id="SSF81321">
    <property type="entry name" value="Family A G protein-coupled receptor-like"/>
    <property type="match status" value="1"/>
</dbReference>
<dbReference type="PANTHER" id="PTHR23021">
    <property type="entry name" value="SERPENTINE RECEPTOR, CLASS T"/>
    <property type="match status" value="1"/>
</dbReference>
<dbReference type="Proteomes" id="UP000095287">
    <property type="component" value="Unplaced"/>
</dbReference>
<dbReference type="InterPro" id="IPR019425">
    <property type="entry name" value="7TM_GPCR_serpentine_rcpt_Srt"/>
</dbReference>